<dbReference type="InterPro" id="IPR036942">
    <property type="entry name" value="Beta-barrel_TonB_sf"/>
</dbReference>
<dbReference type="SUPFAM" id="SSF56935">
    <property type="entry name" value="Porins"/>
    <property type="match status" value="1"/>
</dbReference>
<keyword evidence="6 7" id="KW-0998">Cell outer membrane</keyword>
<dbReference type="EMBL" id="JADILV010000085">
    <property type="protein sequence ID" value="MBO8484771.1"/>
    <property type="molecule type" value="Genomic_DNA"/>
</dbReference>
<comment type="caution">
    <text evidence="10">The sequence shown here is derived from an EMBL/GenBank/DDBJ whole genome shotgun (WGS) entry which is preliminary data.</text>
</comment>
<evidence type="ECO:0000313" key="11">
    <source>
        <dbReference type="Proteomes" id="UP000725002"/>
    </source>
</evidence>
<accession>A0A940DWN2</accession>
<dbReference type="Gene3D" id="2.60.40.1120">
    <property type="entry name" value="Carboxypeptidase-like, regulatory domain"/>
    <property type="match status" value="1"/>
</dbReference>
<keyword evidence="2 7" id="KW-0813">Transport</keyword>
<keyword evidence="5 7" id="KW-0472">Membrane</keyword>
<feature type="chain" id="PRO_5037420496" evidence="8">
    <location>
        <begin position="21"/>
        <end position="1050"/>
    </location>
</feature>
<dbReference type="Pfam" id="PF13715">
    <property type="entry name" value="CarbopepD_reg_2"/>
    <property type="match status" value="1"/>
</dbReference>
<dbReference type="InterPro" id="IPR023996">
    <property type="entry name" value="TonB-dep_OMP_SusC/RagA"/>
</dbReference>
<keyword evidence="8" id="KW-0732">Signal</keyword>
<organism evidence="10 11">
    <name type="scientific">Candidatus Cryptobacteroides avicola</name>
    <dbReference type="NCBI Taxonomy" id="2840757"/>
    <lineage>
        <taxon>Bacteria</taxon>
        <taxon>Pseudomonadati</taxon>
        <taxon>Bacteroidota</taxon>
        <taxon>Bacteroidia</taxon>
        <taxon>Bacteroidales</taxon>
        <taxon>Candidatus Cryptobacteroides</taxon>
    </lineage>
</organism>
<gene>
    <name evidence="10" type="ORF">IAB75_11790</name>
</gene>
<dbReference type="PROSITE" id="PS52016">
    <property type="entry name" value="TONB_DEPENDENT_REC_3"/>
    <property type="match status" value="1"/>
</dbReference>
<dbReference type="Gene3D" id="2.170.130.10">
    <property type="entry name" value="TonB-dependent receptor, plug domain"/>
    <property type="match status" value="1"/>
</dbReference>
<evidence type="ECO:0000256" key="5">
    <source>
        <dbReference type="ARBA" id="ARBA00023136"/>
    </source>
</evidence>
<evidence type="ECO:0000256" key="3">
    <source>
        <dbReference type="ARBA" id="ARBA00022452"/>
    </source>
</evidence>
<name>A0A940DWN2_9BACT</name>
<feature type="signal peptide" evidence="8">
    <location>
        <begin position="1"/>
        <end position="20"/>
    </location>
</feature>
<sequence>MFKKCIALLCLVQVGLAAFAQQITISGRVTDSQGDPIPWAAVFQKGSQYGTSTDDDGYYTLDVKSSESIIVASFIGYQDSEMTVGDRTTINFTLQSDAEMLDNAVVIGYGTARRQDLTGSVASINPEKLDNQVIFSVDDALKGGVAGLMVSSTSGQPGAATKMLIRGASSLSGSTGPLIVVDGFPLNGVNTASGMGMGNMDSQMSGLAMINPEDIASIEVLKDASSTAIYGNRGANGVIMITTKKGRGSTGRIQYNGYVSVQSLPRKIEMLDFKGYAQMMNELNPSYELFSDSDGNLRNFDFDKIESIDWQDRLYRTGFIQNHNLSIQNSNEKTNFLISASYMQNQSIIIDTDWKKFTAKANIDHKFTDRLRLGADINYSRIVDDGVPTSGGEGTAIGTVMSALTSQPFDLRDPDTQAYFRRAGVQQYQIDSWNTSNKENPVTMAKDITMLKILNRTIANAYVEYDILDDLRLRVTGGLDNYSLEDKQFYPTSTPRGYLYNAQACMANISTFGWLNENTLTWTPTFGRHKLNLMAGVTEQGSRYYYTATDASSFENEMLGFNNLQMATDFNSYSNTSSTAMVSMIFRGHYSYDDRYIGTFTFRRDGTSAFVKNKWGSFYSGAFAWNVKQEEFLKYTDAVSTLRLRLSVGEVGNSSVPTSGSFAQLYNTNTAFGTDLSIGQSPITLANEDLTWEKTLEYNIGLELGLWNERLHFDLDLYHKTTRDLLLEAPVLNISGYTKAWQNIGSIRNMGAELSMSAVLIDNRDFQWTLNANMTRNVSKILKLGQNGAPIYLGITCLNGQNAVILREGGSVGELFGYRAVGLYQLEEFNVSENPSDPTDPVYTLKEGIAGQGGEKPGSLKLYDKNTNGKIDDEDRETIGNFLPDIYGAFSTTFNYKAFNLYLGFQYSIGNDLYNANYDMIASYTGAGANQSVSWNRRWTTENQSSRYYSQIPDGLVSSAFVEDASYLRFATARLTYTLPARLLRRTKHVESCRFYISADNICVFTRYSGYDPEVGISQNSAAAILSQGFDYGNFPKARTFTFGVNLSFK</sequence>
<dbReference type="Gene3D" id="2.40.170.20">
    <property type="entry name" value="TonB-dependent receptor, beta-barrel domain"/>
    <property type="match status" value="1"/>
</dbReference>
<reference evidence="10" key="2">
    <citation type="journal article" date="2021" name="PeerJ">
        <title>Extensive microbial diversity within the chicken gut microbiome revealed by metagenomics and culture.</title>
        <authorList>
            <person name="Gilroy R."/>
            <person name="Ravi A."/>
            <person name="Getino M."/>
            <person name="Pursley I."/>
            <person name="Horton D.L."/>
            <person name="Alikhan N.F."/>
            <person name="Baker D."/>
            <person name="Gharbi K."/>
            <person name="Hall N."/>
            <person name="Watson M."/>
            <person name="Adriaenssens E.M."/>
            <person name="Foster-Nyarko E."/>
            <person name="Jarju S."/>
            <person name="Secka A."/>
            <person name="Antonio M."/>
            <person name="Oren A."/>
            <person name="Chaudhuri R.R."/>
            <person name="La Ragione R."/>
            <person name="Hildebrand F."/>
            <person name="Pallen M.J."/>
        </authorList>
    </citation>
    <scope>NUCLEOTIDE SEQUENCE</scope>
    <source>
        <strain evidence="10">G3-8215</strain>
    </source>
</reference>
<keyword evidence="10" id="KW-0675">Receptor</keyword>
<evidence type="ECO:0000256" key="7">
    <source>
        <dbReference type="PROSITE-ProRule" id="PRU01360"/>
    </source>
</evidence>
<dbReference type="NCBIfam" id="TIGR04057">
    <property type="entry name" value="SusC_RagA_signa"/>
    <property type="match status" value="1"/>
</dbReference>
<dbReference type="Proteomes" id="UP000725002">
    <property type="component" value="Unassembled WGS sequence"/>
</dbReference>
<evidence type="ECO:0000259" key="9">
    <source>
        <dbReference type="Pfam" id="PF07715"/>
    </source>
</evidence>
<comment type="subcellular location">
    <subcellularLocation>
        <location evidence="1 7">Cell outer membrane</location>
        <topology evidence="1 7">Multi-pass membrane protein</topology>
    </subcellularLocation>
</comment>
<evidence type="ECO:0000256" key="1">
    <source>
        <dbReference type="ARBA" id="ARBA00004571"/>
    </source>
</evidence>
<evidence type="ECO:0000256" key="2">
    <source>
        <dbReference type="ARBA" id="ARBA00022448"/>
    </source>
</evidence>
<dbReference type="AlphaFoldDB" id="A0A940DWN2"/>
<feature type="domain" description="TonB-dependent receptor plug" evidence="9">
    <location>
        <begin position="114"/>
        <end position="238"/>
    </location>
</feature>
<dbReference type="InterPro" id="IPR012910">
    <property type="entry name" value="Plug_dom"/>
</dbReference>
<proteinExistence type="inferred from homology"/>
<dbReference type="InterPro" id="IPR008969">
    <property type="entry name" value="CarboxyPept-like_regulatory"/>
</dbReference>
<keyword evidence="4 7" id="KW-0812">Transmembrane</keyword>
<dbReference type="InterPro" id="IPR037066">
    <property type="entry name" value="Plug_dom_sf"/>
</dbReference>
<dbReference type="SUPFAM" id="SSF49464">
    <property type="entry name" value="Carboxypeptidase regulatory domain-like"/>
    <property type="match status" value="1"/>
</dbReference>
<evidence type="ECO:0000256" key="6">
    <source>
        <dbReference type="ARBA" id="ARBA00023237"/>
    </source>
</evidence>
<reference evidence="10" key="1">
    <citation type="submission" date="2020-10" db="EMBL/GenBank/DDBJ databases">
        <authorList>
            <person name="Gilroy R."/>
        </authorList>
    </citation>
    <scope>NUCLEOTIDE SEQUENCE</scope>
    <source>
        <strain evidence="10">G3-8215</strain>
    </source>
</reference>
<evidence type="ECO:0000313" key="10">
    <source>
        <dbReference type="EMBL" id="MBO8484771.1"/>
    </source>
</evidence>
<evidence type="ECO:0000256" key="4">
    <source>
        <dbReference type="ARBA" id="ARBA00022692"/>
    </source>
</evidence>
<dbReference type="NCBIfam" id="TIGR04056">
    <property type="entry name" value="OMP_RagA_SusC"/>
    <property type="match status" value="1"/>
</dbReference>
<dbReference type="GO" id="GO:0009279">
    <property type="term" value="C:cell outer membrane"/>
    <property type="evidence" value="ECO:0007669"/>
    <property type="project" value="UniProtKB-SubCell"/>
</dbReference>
<dbReference type="InterPro" id="IPR023997">
    <property type="entry name" value="TonB-dep_OMP_SusC/RagA_CS"/>
</dbReference>
<dbReference type="Pfam" id="PF07715">
    <property type="entry name" value="Plug"/>
    <property type="match status" value="1"/>
</dbReference>
<dbReference type="InterPro" id="IPR039426">
    <property type="entry name" value="TonB-dep_rcpt-like"/>
</dbReference>
<comment type="similarity">
    <text evidence="7">Belongs to the TonB-dependent receptor family.</text>
</comment>
<keyword evidence="3 7" id="KW-1134">Transmembrane beta strand</keyword>
<protein>
    <submittedName>
        <fullName evidence="10">TonB-dependent receptor</fullName>
    </submittedName>
</protein>
<evidence type="ECO:0000256" key="8">
    <source>
        <dbReference type="SAM" id="SignalP"/>
    </source>
</evidence>